<evidence type="ECO:0008006" key="6">
    <source>
        <dbReference type="Google" id="ProtNLM"/>
    </source>
</evidence>
<feature type="transmembrane region" description="Helical" evidence="1">
    <location>
        <begin position="87"/>
        <end position="107"/>
    </location>
</feature>
<feature type="transmembrane region" description="Helical" evidence="1">
    <location>
        <begin position="7"/>
        <end position="23"/>
    </location>
</feature>
<comment type="caution">
    <text evidence="2">The sequence shown here is derived from an EMBL/GenBank/DDBJ whole genome shotgun (WGS) entry which is preliminary data.</text>
</comment>
<feature type="transmembrane region" description="Helical" evidence="1">
    <location>
        <begin position="128"/>
        <end position="150"/>
    </location>
</feature>
<dbReference type="RefSeq" id="WP_084930270.1">
    <property type="nucleotide sequence ID" value="NZ_JALDTY010000004.1"/>
</dbReference>
<dbReference type="EMBL" id="NCVN01000038">
    <property type="protein sequence ID" value="ORP07095.1"/>
    <property type="molecule type" value="Genomic_DNA"/>
</dbReference>
<dbReference type="Proteomes" id="UP000193206">
    <property type="component" value="Unassembled WGS sequence"/>
</dbReference>
<dbReference type="InterPro" id="IPR002798">
    <property type="entry name" value="SpoIIM-like"/>
</dbReference>
<dbReference type="AlphaFoldDB" id="A0A1X1L5V6"/>
<name>A0A1X1L5V6_STRMT</name>
<evidence type="ECO:0000313" key="3">
    <source>
        <dbReference type="EMBL" id="RSI90353.1"/>
    </source>
</evidence>
<evidence type="ECO:0000313" key="2">
    <source>
        <dbReference type="EMBL" id="ORP07095.1"/>
    </source>
</evidence>
<dbReference type="EMBL" id="RJNZ01000014">
    <property type="protein sequence ID" value="RSI90353.1"/>
    <property type="molecule type" value="Genomic_DNA"/>
</dbReference>
<dbReference type="Pfam" id="PF01944">
    <property type="entry name" value="SpoIIM"/>
    <property type="match status" value="1"/>
</dbReference>
<keyword evidence="1" id="KW-0812">Transmembrane</keyword>
<accession>A0A1X1L5V6</accession>
<organism evidence="2 4">
    <name type="scientific">Streptococcus mitis</name>
    <dbReference type="NCBI Taxonomy" id="28037"/>
    <lineage>
        <taxon>Bacteria</taxon>
        <taxon>Bacillati</taxon>
        <taxon>Bacillota</taxon>
        <taxon>Bacilli</taxon>
        <taxon>Lactobacillales</taxon>
        <taxon>Streptococcaceae</taxon>
        <taxon>Streptococcus</taxon>
        <taxon>Streptococcus mitis group</taxon>
    </lineage>
</organism>
<reference evidence="3 5" key="3">
    <citation type="submission" date="2018-11" db="EMBL/GenBank/DDBJ databases">
        <title>Species Designations Belie Phenotypic and Genotypic Heterogeneity in Oral Streptococci.</title>
        <authorList>
            <person name="Velsko I."/>
        </authorList>
    </citation>
    <scope>NUCLEOTIDE SEQUENCE [LARGE SCALE GENOMIC DNA]</scope>
    <source>
        <strain evidence="3 5">BCC55</strain>
    </source>
</reference>
<reference evidence="2 4" key="1">
    <citation type="journal article" date="2016" name="Eur. J. Clin. Microbiol. Infect. Dis.">
        <title>Whole genome sequencing as a tool for phylogenetic analysis of clinical strains of Mitis group streptococci.</title>
        <authorList>
            <person name="Rasmussen L.H."/>
            <person name="Dargis R."/>
            <person name="Hojholt K."/>
            <person name="Christensen J.J."/>
            <person name="Skovgaard O."/>
            <person name="Justesen U.S."/>
            <person name="Rosenvinge F.S."/>
            <person name="Moser C."/>
            <person name="Lukjancenko O."/>
            <person name="Rasmussen S."/>
            <person name="Nielsen X.C."/>
        </authorList>
    </citation>
    <scope>NUCLEOTIDE SEQUENCE [LARGE SCALE GENOMIC DNA]</scope>
    <source>
        <strain evidence="2 4">B_009152_10</strain>
    </source>
</reference>
<keyword evidence="1" id="KW-0472">Membrane</keyword>
<keyword evidence="1" id="KW-1133">Transmembrane helix</keyword>
<reference evidence="2" key="2">
    <citation type="submission" date="2017-04" db="EMBL/GenBank/DDBJ databases">
        <authorList>
            <person name="Afonso C.L."/>
            <person name="Miller P.J."/>
            <person name="Scott M.A."/>
            <person name="Spackman E."/>
            <person name="Goraichik I."/>
            <person name="Dimitrov K.M."/>
            <person name="Suarez D.L."/>
            <person name="Swayne D.E."/>
        </authorList>
    </citation>
    <scope>NUCLEOTIDE SEQUENCE</scope>
    <source>
        <strain evidence="2">B_009152_10</strain>
    </source>
</reference>
<evidence type="ECO:0000313" key="5">
    <source>
        <dbReference type="Proteomes" id="UP000267870"/>
    </source>
</evidence>
<evidence type="ECO:0000256" key="1">
    <source>
        <dbReference type="SAM" id="Phobius"/>
    </source>
</evidence>
<evidence type="ECO:0000313" key="4">
    <source>
        <dbReference type="Proteomes" id="UP000193206"/>
    </source>
</evidence>
<protein>
    <recommendedName>
        <fullName evidence="6">Stage II sporulation protein M</fullName>
    </recommendedName>
</protein>
<sequence>MIKKYMFSIYLCSAIIMLCFSLSSEKQFITNASVVFGFDDFIQILLKNTVASIWLLSAYLLGDMIIYIFFITNGIVLGALLSSFPNMFYLLLVIPHGVIEVFSYIYLSDTIINHRKGCYDKQDFIKRLKISFLLLILGAGIEAFITPLMINFIE</sequence>
<gene>
    <name evidence="2" type="ORF">B7692_06660</name>
    <name evidence="3" type="ORF">D8845_08335</name>
</gene>
<feature type="transmembrane region" description="Helical" evidence="1">
    <location>
        <begin position="58"/>
        <end position="81"/>
    </location>
</feature>
<dbReference type="Proteomes" id="UP000267870">
    <property type="component" value="Unassembled WGS sequence"/>
</dbReference>
<proteinExistence type="predicted"/>